<sequence length="142" mass="15267">MKLVPFIRENAAMRAFYGLVFCMCWAAALPANAQGSYTDAQIKLAGQIGAVMGLVERCGTAKMPSAAILRTMKAEGLQETDMTTDTAFKARVVKQIETVKIMDGVAANAGKSERERRKSACSQLTEMYGPEGTVRAGLATPR</sequence>
<reference evidence="3" key="1">
    <citation type="journal article" date="2019" name="Int. J. Syst. Evol. Microbiol.">
        <title>The Global Catalogue of Microorganisms (GCM) 10K type strain sequencing project: providing services to taxonomists for standard genome sequencing and annotation.</title>
        <authorList>
            <consortium name="The Broad Institute Genomics Platform"/>
            <consortium name="The Broad Institute Genome Sequencing Center for Infectious Disease"/>
            <person name="Wu L."/>
            <person name="Ma J."/>
        </authorList>
    </citation>
    <scope>NUCLEOTIDE SEQUENCE [LARGE SCALE GENOMIC DNA]</scope>
    <source>
        <strain evidence="3">NCAIM B.01391</strain>
    </source>
</reference>
<feature type="signal peptide" evidence="1">
    <location>
        <begin position="1"/>
        <end position="33"/>
    </location>
</feature>
<keyword evidence="1" id="KW-0732">Signal</keyword>
<organism evidence="2 3">
    <name type="scientific">Bosea eneae</name>
    <dbReference type="NCBI Taxonomy" id="151454"/>
    <lineage>
        <taxon>Bacteria</taxon>
        <taxon>Pseudomonadati</taxon>
        <taxon>Pseudomonadota</taxon>
        <taxon>Alphaproteobacteria</taxon>
        <taxon>Hyphomicrobiales</taxon>
        <taxon>Boseaceae</taxon>
        <taxon>Bosea</taxon>
    </lineage>
</organism>
<protein>
    <submittedName>
        <fullName evidence="2">Uncharacterized protein</fullName>
    </submittedName>
</protein>
<gene>
    <name evidence="2" type="ORF">ACFPOB_17885</name>
</gene>
<dbReference type="Proteomes" id="UP001596053">
    <property type="component" value="Unassembled WGS sequence"/>
</dbReference>
<proteinExistence type="predicted"/>
<name>A0ABW0IUS6_9HYPH</name>
<evidence type="ECO:0000313" key="3">
    <source>
        <dbReference type="Proteomes" id="UP001596053"/>
    </source>
</evidence>
<comment type="caution">
    <text evidence="2">The sequence shown here is derived from an EMBL/GenBank/DDBJ whole genome shotgun (WGS) entry which is preliminary data.</text>
</comment>
<feature type="chain" id="PRO_5045888976" evidence="1">
    <location>
        <begin position="34"/>
        <end position="142"/>
    </location>
</feature>
<evidence type="ECO:0000313" key="2">
    <source>
        <dbReference type="EMBL" id="MFC5421432.1"/>
    </source>
</evidence>
<dbReference type="EMBL" id="JBHSLW010000028">
    <property type="protein sequence ID" value="MFC5421432.1"/>
    <property type="molecule type" value="Genomic_DNA"/>
</dbReference>
<accession>A0ABW0IUS6</accession>
<evidence type="ECO:0000256" key="1">
    <source>
        <dbReference type="SAM" id="SignalP"/>
    </source>
</evidence>
<dbReference type="RefSeq" id="WP_377799757.1">
    <property type="nucleotide sequence ID" value="NZ_JBHSLW010000028.1"/>
</dbReference>
<keyword evidence="3" id="KW-1185">Reference proteome</keyword>